<evidence type="ECO:0000313" key="1">
    <source>
        <dbReference type="EMBL" id="AGA79470.1"/>
    </source>
</evidence>
<accession>L0G3Q7</accession>
<organism evidence="1 2">
    <name type="scientific">Echinicola vietnamensis (strain DSM 17526 / LMG 23754 / KMM 6221)</name>
    <dbReference type="NCBI Taxonomy" id="926556"/>
    <lineage>
        <taxon>Bacteria</taxon>
        <taxon>Pseudomonadati</taxon>
        <taxon>Bacteroidota</taxon>
        <taxon>Cytophagia</taxon>
        <taxon>Cytophagales</taxon>
        <taxon>Cyclobacteriaceae</taxon>
        <taxon>Echinicola</taxon>
    </lineage>
</organism>
<protein>
    <submittedName>
        <fullName evidence="1">Uncharacterized protein</fullName>
    </submittedName>
</protein>
<dbReference type="HOGENOM" id="CLU_2915079_0_0_10"/>
<dbReference type="AlphaFoldDB" id="L0G3Q7"/>
<name>L0G3Q7_ECHVK</name>
<reference evidence="2" key="1">
    <citation type="submission" date="2012-02" db="EMBL/GenBank/DDBJ databases">
        <title>The complete genome of Echinicola vietnamensis DSM 17526.</title>
        <authorList>
            <person name="Lucas S."/>
            <person name="Copeland A."/>
            <person name="Lapidus A."/>
            <person name="Glavina del Rio T."/>
            <person name="Dalin E."/>
            <person name="Tice H."/>
            <person name="Bruce D."/>
            <person name="Goodwin L."/>
            <person name="Pitluck S."/>
            <person name="Peters L."/>
            <person name="Ovchinnikova G."/>
            <person name="Teshima H."/>
            <person name="Kyrpides N."/>
            <person name="Mavromatis K."/>
            <person name="Ivanova N."/>
            <person name="Brettin T."/>
            <person name="Detter J.C."/>
            <person name="Han C."/>
            <person name="Larimer F."/>
            <person name="Land M."/>
            <person name="Hauser L."/>
            <person name="Markowitz V."/>
            <person name="Cheng J.-F."/>
            <person name="Hugenholtz P."/>
            <person name="Woyke T."/>
            <person name="Wu D."/>
            <person name="Brambilla E."/>
            <person name="Klenk H.-P."/>
            <person name="Eisen J.A."/>
        </authorList>
    </citation>
    <scope>NUCLEOTIDE SEQUENCE [LARGE SCALE GENOMIC DNA]</scope>
    <source>
        <strain evidence="2">DSM 17526 / LMG 23754 / KMM 6221</strain>
    </source>
</reference>
<keyword evidence="2" id="KW-1185">Reference proteome</keyword>
<dbReference type="EMBL" id="CP003346">
    <property type="protein sequence ID" value="AGA79470.1"/>
    <property type="molecule type" value="Genomic_DNA"/>
</dbReference>
<sequence>MVKIESHSDSFNQARILLPSCECLQEDLLEHLENVSRRLDGRTGGRINKLCNPRLGGESAS</sequence>
<gene>
    <name evidence="1" type="ordered locus">Echvi_3244</name>
</gene>
<evidence type="ECO:0000313" key="2">
    <source>
        <dbReference type="Proteomes" id="UP000010796"/>
    </source>
</evidence>
<dbReference type="Proteomes" id="UP000010796">
    <property type="component" value="Chromosome"/>
</dbReference>
<proteinExistence type="predicted"/>
<dbReference type="KEGG" id="evi:Echvi_3244"/>
<dbReference type="STRING" id="926556.Echvi_3244"/>